<dbReference type="AlphaFoldDB" id="A0A5C2RVI0"/>
<dbReference type="OrthoDB" id="3139566at2759"/>
<dbReference type="EMBL" id="ML122297">
    <property type="protein sequence ID" value="RPD55251.1"/>
    <property type="molecule type" value="Genomic_DNA"/>
</dbReference>
<dbReference type="STRING" id="1328759.A0A5C2RVI0"/>
<organism evidence="1 2">
    <name type="scientific">Lentinus tigrinus ALCF2SS1-6</name>
    <dbReference type="NCBI Taxonomy" id="1328759"/>
    <lineage>
        <taxon>Eukaryota</taxon>
        <taxon>Fungi</taxon>
        <taxon>Dikarya</taxon>
        <taxon>Basidiomycota</taxon>
        <taxon>Agaricomycotina</taxon>
        <taxon>Agaricomycetes</taxon>
        <taxon>Polyporales</taxon>
        <taxon>Polyporaceae</taxon>
        <taxon>Lentinus</taxon>
    </lineage>
</organism>
<accession>A0A5C2RVI0</accession>
<proteinExistence type="predicted"/>
<protein>
    <recommendedName>
        <fullName evidence="3">F-box domain-containing protein</fullName>
    </recommendedName>
</protein>
<gene>
    <name evidence="1" type="ORF">L227DRAFT_615532</name>
</gene>
<dbReference type="InterPro" id="IPR032675">
    <property type="entry name" value="LRR_dom_sf"/>
</dbReference>
<dbReference type="Proteomes" id="UP000313359">
    <property type="component" value="Unassembled WGS sequence"/>
</dbReference>
<reference evidence="1" key="1">
    <citation type="journal article" date="2018" name="Genome Biol. Evol.">
        <title>Genomics and development of Lentinus tigrinus, a white-rot wood-decaying mushroom with dimorphic fruiting bodies.</title>
        <authorList>
            <person name="Wu B."/>
            <person name="Xu Z."/>
            <person name="Knudson A."/>
            <person name="Carlson A."/>
            <person name="Chen N."/>
            <person name="Kovaka S."/>
            <person name="LaButti K."/>
            <person name="Lipzen A."/>
            <person name="Pennachio C."/>
            <person name="Riley R."/>
            <person name="Schakwitz W."/>
            <person name="Umezawa K."/>
            <person name="Ohm R.A."/>
            <person name="Grigoriev I.V."/>
            <person name="Nagy L.G."/>
            <person name="Gibbons J."/>
            <person name="Hibbett D."/>
        </authorList>
    </citation>
    <scope>NUCLEOTIDE SEQUENCE [LARGE SCALE GENOMIC DNA]</scope>
    <source>
        <strain evidence="1">ALCF2SS1-6</strain>
    </source>
</reference>
<dbReference type="Gene3D" id="3.80.10.10">
    <property type="entry name" value="Ribonuclease Inhibitor"/>
    <property type="match status" value="1"/>
</dbReference>
<name>A0A5C2RVI0_9APHY</name>
<evidence type="ECO:0008006" key="3">
    <source>
        <dbReference type="Google" id="ProtNLM"/>
    </source>
</evidence>
<dbReference type="SUPFAM" id="SSF52047">
    <property type="entry name" value="RNI-like"/>
    <property type="match status" value="1"/>
</dbReference>
<keyword evidence="2" id="KW-1185">Reference proteome</keyword>
<evidence type="ECO:0000313" key="1">
    <source>
        <dbReference type="EMBL" id="RPD55251.1"/>
    </source>
</evidence>
<sequence>MAKKRAKRAPAPSTRVFLLAPAHHISPFAIVIPPEIIELIFEAYFAHLSPDELLHTLSCGDIVPSPTTVSHARARTLLGSVCMHWRRIVKRTADWWTHIEVSPQIQLSALTMALSHSRNRGLHLVFTFVTPGRAYSARRTAVPTFDFPQQSSRIQQAFDILASSAPRWASVTLFADHDELTEVFISALRITLVDPSMRLSIFNMPREYLYAGAPPSRRRSPRRIIPFPPEPLLTPSWPLTALSLRRCSISPHQMHTVISPSMLHLSLDELLTPINAAVLLEVLRLCPTLNTLRLSGSFLEHSPALGVELTGPPAPLHFLNQLTLGSMGIEDALLLCRILECPDLVSLRLDLPWTFIGHGAADFTAFIAHLACSDALLPISTLRQLTLRGLGIAILTSSSTAATMWCALPALVELHLNFPYLQIEYWSSLVAVVQDGHLPALAYLTVAGLSALDVQDFVLARQASSMPAVAITLVTHPRGPETQAPGKWLTWLRAHTIDFNVVVDPSRGSS</sequence>
<evidence type="ECO:0000313" key="2">
    <source>
        <dbReference type="Proteomes" id="UP000313359"/>
    </source>
</evidence>